<dbReference type="Gene3D" id="3.10.450.50">
    <property type="match status" value="1"/>
</dbReference>
<dbReference type="SUPFAM" id="SSF54427">
    <property type="entry name" value="NTF2-like"/>
    <property type="match status" value="1"/>
</dbReference>
<name>A0A1T5GW15_9SPHN</name>
<evidence type="ECO:0000259" key="1">
    <source>
        <dbReference type="Pfam" id="PF12680"/>
    </source>
</evidence>
<dbReference type="AlphaFoldDB" id="A0A1T5GW15"/>
<dbReference type="RefSeq" id="WP_079651015.1">
    <property type="nucleotide sequence ID" value="NZ_FUYM01000021.1"/>
</dbReference>
<dbReference type="OrthoDB" id="333383at2"/>
<dbReference type="InterPro" id="IPR037401">
    <property type="entry name" value="SnoaL-like"/>
</dbReference>
<sequence length="130" mass="14396">MTISSATAFAADWVAAFNAHDLSRVLSHYADDIELVSPIYLDFTGGATDMLSGKEALRGYFGAALDRYPDLRFTLLEIAEGTRGLCLRYHSNIGDRIAMECIERDSAGRARRAICHYVDHRAQGREDHGS</sequence>
<feature type="domain" description="SnoaL-like" evidence="1">
    <location>
        <begin position="11"/>
        <end position="93"/>
    </location>
</feature>
<accession>A0A1T5GW15</accession>
<protein>
    <submittedName>
        <fullName evidence="2">SnoaL-like domain-containing protein</fullName>
    </submittedName>
</protein>
<gene>
    <name evidence="2" type="ORF">SAMN06295920_12122</name>
</gene>
<dbReference type="STRING" id="439228.SAMN06295920_12122"/>
<reference evidence="3" key="1">
    <citation type="submission" date="2017-02" db="EMBL/GenBank/DDBJ databases">
        <authorList>
            <person name="Varghese N."/>
            <person name="Submissions S."/>
        </authorList>
    </citation>
    <scope>NUCLEOTIDE SEQUENCE [LARGE SCALE GENOMIC DNA]</scope>
    <source>
        <strain evidence="3">UM2</strain>
    </source>
</reference>
<evidence type="ECO:0000313" key="2">
    <source>
        <dbReference type="EMBL" id="SKC12559.1"/>
    </source>
</evidence>
<dbReference type="EMBL" id="FUYM01000021">
    <property type="protein sequence ID" value="SKC12559.1"/>
    <property type="molecule type" value="Genomic_DNA"/>
</dbReference>
<organism evidence="2 3">
    <name type="scientific">Rhizorhabdus histidinilytica</name>
    <dbReference type="NCBI Taxonomy" id="439228"/>
    <lineage>
        <taxon>Bacteria</taxon>
        <taxon>Pseudomonadati</taxon>
        <taxon>Pseudomonadota</taxon>
        <taxon>Alphaproteobacteria</taxon>
        <taxon>Sphingomonadales</taxon>
        <taxon>Sphingomonadaceae</taxon>
        <taxon>Rhizorhabdus</taxon>
    </lineage>
</organism>
<keyword evidence="3" id="KW-1185">Reference proteome</keyword>
<dbReference type="InterPro" id="IPR032710">
    <property type="entry name" value="NTF2-like_dom_sf"/>
</dbReference>
<dbReference type="Proteomes" id="UP000189818">
    <property type="component" value="Unassembled WGS sequence"/>
</dbReference>
<dbReference type="Pfam" id="PF12680">
    <property type="entry name" value="SnoaL_2"/>
    <property type="match status" value="1"/>
</dbReference>
<proteinExistence type="predicted"/>
<evidence type="ECO:0000313" key="3">
    <source>
        <dbReference type="Proteomes" id="UP000189818"/>
    </source>
</evidence>